<dbReference type="Proteomes" id="UP000266861">
    <property type="component" value="Unassembled WGS sequence"/>
</dbReference>
<dbReference type="InterPro" id="IPR006597">
    <property type="entry name" value="Sel1-like"/>
</dbReference>
<dbReference type="Gene3D" id="1.25.40.10">
    <property type="entry name" value="Tetratricopeptide repeat domain"/>
    <property type="match status" value="2"/>
</dbReference>
<dbReference type="Pfam" id="PF08238">
    <property type="entry name" value="Sel1"/>
    <property type="match status" value="4"/>
</dbReference>
<protein>
    <submittedName>
        <fullName evidence="2">Uncharacterized protein</fullName>
    </submittedName>
</protein>
<evidence type="ECO:0000313" key="2">
    <source>
        <dbReference type="EMBL" id="RHZ76636.1"/>
    </source>
</evidence>
<dbReference type="SUPFAM" id="SSF81901">
    <property type="entry name" value="HCP-like"/>
    <property type="match status" value="1"/>
</dbReference>
<evidence type="ECO:0000313" key="3">
    <source>
        <dbReference type="Proteomes" id="UP000266861"/>
    </source>
</evidence>
<dbReference type="PANTHER" id="PTHR11102">
    <property type="entry name" value="SEL-1-LIKE PROTEIN"/>
    <property type="match status" value="1"/>
</dbReference>
<dbReference type="EMBL" id="PQFF01000182">
    <property type="protein sequence ID" value="RHZ76636.1"/>
    <property type="molecule type" value="Genomic_DNA"/>
</dbReference>
<evidence type="ECO:0000256" key="1">
    <source>
        <dbReference type="ARBA" id="ARBA00038101"/>
    </source>
</evidence>
<reference evidence="2 3" key="1">
    <citation type="submission" date="2018-08" db="EMBL/GenBank/DDBJ databases">
        <title>Genome and evolution of the arbuscular mycorrhizal fungus Diversispora epigaea (formerly Glomus versiforme) and its bacterial endosymbionts.</title>
        <authorList>
            <person name="Sun X."/>
            <person name="Fei Z."/>
            <person name="Harrison M."/>
        </authorList>
    </citation>
    <scope>NUCLEOTIDE SEQUENCE [LARGE SCALE GENOMIC DNA]</scope>
    <source>
        <strain evidence="2 3">IT104</strain>
    </source>
</reference>
<sequence>MELELQKMKKKAFQWYLKSAEGGDHTGQNNLGHCYRHEIRTTKMKRKHFCVGNHLGQNSLGYCCQRGIETMKDEKKAFQGNGYCYQHGIGTIKDEENAFRWYIKSAEGGW</sequence>
<organism evidence="2 3">
    <name type="scientific">Diversispora epigaea</name>
    <dbReference type="NCBI Taxonomy" id="1348612"/>
    <lineage>
        <taxon>Eukaryota</taxon>
        <taxon>Fungi</taxon>
        <taxon>Fungi incertae sedis</taxon>
        <taxon>Mucoromycota</taxon>
        <taxon>Glomeromycotina</taxon>
        <taxon>Glomeromycetes</taxon>
        <taxon>Diversisporales</taxon>
        <taxon>Diversisporaceae</taxon>
        <taxon>Diversispora</taxon>
    </lineage>
</organism>
<keyword evidence="3" id="KW-1185">Reference proteome</keyword>
<comment type="similarity">
    <text evidence="1">Belongs to the sel-1 family.</text>
</comment>
<dbReference type="InterPro" id="IPR011990">
    <property type="entry name" value="TPR-like_helical_dom_sf"/>
</dbReference>
<dbReference type="PANTHER" id="PTHR11102:SF160">
    <property type="entry name" value="ERAD-ASSOCIATED E3 UBIQUITIN-PROTEIN LIGASE COMPONENT HRD3"/>
    <property type="match status" value="1"/>
</dbReference>
<gene>
    <name evidence="2" type="ORF">Glove_194g71</name>
</gene>
<dbReference type="OrthoDB" id="2436573at2759"/>
<accession>A0A397ISA8</accession>
<dbReference type="SMART" id="SM00671">
    <property type="entry name" value="SEL1"/>
    <property type="match status" value="2"/>
</dbReference>
<dbReference type="AlphaFoldDB" id="A0A397ISA8"/>
<comment type="caution">
    <text evidence="2">The sequence shown here is derived from an EMBL/GenBank/DDBJ whole genome shotgun (WGS) entry which is preliminary data.</text>
</comment>
<dbReference type="InterPro" id="IPR050767">
    <property type="entry name" value="Sel1_AlgK"/>
</dbReference>
<name>A0A397ISA8_9GLOM</name>
<proteinExistence type="inferred from homology"/>